<dbReference type="PRINTS" id="PR00335">
    <property type="entry name" value="KUPTAKETRKA"/>
</dbReference>
<dbReference type="SUPFAM" id="SSF116726">
    <property type="entry name" value="TrkA C-terminal domain-like"/>
    <property type="match status" value="2"/>
</dbReference>
<keyword evidence="3" id="KW-0633">Potassium transport</keyword>
<feature type="domain" description="RCK N-terminal" evidence="7">
    <location>
        <begin position="233"/>
        <end position="352"/>
    </location>
</feature>
<accession>A0ABU8XJY2</accession>
<evidence type="ECO:0000256" key="1">
    <source>
        <dbReference type="ARBA" id="ARBA00017378"/>
    </source>
</evidence>
<dbReference type="Gene3D" id="3.40.50.720">
    <property type="entry name" value="NAD(P)-binding Rossmann-like Domain"/>
    <property type="match status" value="2"/>
</dbReference>
<evidence type="ECO:0000256" key="2">
    <source>
        <dbReference type="ARBA" id="ARBA00022448"/>
    </source>
</evidence>
<keyword evidence="6" id="KW-0406">Ion transport</keyword>
<feature type="domain" description="RCK N-terminal" evidence="7">
    <location>
        <begin position="1"/>
        <end position="124"/>
    </location>
</feature>
<dbReference type="Gene3D" id="3.30.70.1450">
    <property type="entry name" value="Regulator of K+ conductance, C-terminal domain"/>
    <property type="match status" value="2"/>
</dbReference>
<dbReference type="InterPro" id="IPR003148">
    <property type="entry name" value="RCK_N"/>
</dbReference>
<dbReference type="InterPro" id="IPR050721">
    <property type="entry name" value="Trk_Ktr_HKT_K-transport"/>
</dbReference>
<feature type="domain" description="RCK C-terminal" evidence="8">
    <location>
        <begin position="372"/>
        <end position="453"/>
    </location>
</feature>
<keyword evidence="10" id="KW-1185">Reference proteome</keyword>
<reference evidence="9 10" key="1">
    <citation type="submission" date="2024-01" db="EMBL/GenBank/DDBJ databases">
        <title>Multi-omics insights into the function and evolution of sodium benzoate biodegradation pathways in Benzoatithermus flavus gen. nov., sp. nov. from hot spring.</title>
        <authorList>
            <person name="Hu C.-J."/>
            <person name="Li W.-J."/>
        </authorList>
    </citation>
    <scope>NUCLEOTIDE SEQUENCE [LARGE SCALE GENOMIC DNA]</scope>
    <source>
        <strain evidence="9 10">SYSU G07066</strain>
    </source>
</reference>
<dbReference type="PANTHER" id="PTHR43833">
    <property type="entry name" value="POTASSIUM CHANNEL PROTEIN 2-RELATED-RELATED"/>
    <property type="match status" value="1"/>
</dbReference>
<keyword evidence="2" id="KW-0813">Transport</keyword>
<dbReference type="Proteomes" id="UP001375743">
    <property type="component" value="Unassembled WGS sequence"/>
</dbReference>
<dbReference type="SUPFAM" id="SSF51735">
    <property type="entry name" value="NAD(P)-binding Rossmann-fold domains"/>
    <property type="match status" value="2"/>
</dbReference>
<organism evidence="9 10">
    <name type="scientific">Benzoatithermus flavus</name>
    <dbReference type="NCBI Taxonomy" id="3108223"/>
    <lineage>
        <taxon>Bacteria</taxon>
        <taxon>Pseudomonadati</taxon>
        <taxon>Pseudomonadota</taxon>
        <taxon>Alphaproteobacteria</taxon>
        <taxon>Geminicoccales</taxon>
        <taxon>Geminicoccaceae</taxon>
        <taxon>Benzoatithermus</taxon>
    </lineage>
</organism>
<dbReference type="PROSITE" id="PS51201">
    <property type="entry name" value="RCK_N"/>
    <property type="match status" value="2"/>
</dbReference>
<evidence type="ECO:0000313" key="10">
    <source>
        <dbReference type="Proteomes" id="UP001375743"/>
    </source>
</evidence>
<dbReference type="Pfam" id="PF02254">
    <property type="entry name" value="TrkA_N"/>
    <property type="match status" value="2"/>
</dbReference>
<evidence type="ECO:0000259" key="7">
    <source>
        <dbReference type="PROSITE" id="PS51201"/>
    </source>
</evidence>
<dbReference type="EMBL" id="JBBLZC010000001">
    <property type="protein sequence ID" value="MEK0081523.1"/>
    <property type="molecule type" value="Genomic_DNA"/>
</dbReference>
<sequence>MKVLIAGAGQVGLHIARYLAGTGYDVTIVDQRAELVQKIGDSLDIKAHVGHASHPNVLAEAGAADCDMLIAVTHVDEVNMVACNVAHTLFNVPTKIARIRQQAYLDGRWQDLFRSQHVPIDVIISPEVEVARAIALRLEVPGAINCVPFADDRVRLLAVRASPDCPVNDTPLRQLTYLFPDLHLVVVTIGRGERFFIPDADDEILEGDEVHCVVETAHVPRALSVFGFEERLGERLIIAGGGNVGIFLARELERRHPELGLKLIEADPLRAEVAAEQLKRTVVLKGDIRERDVLDEANVAVASAMVAVTNNDEVNIISSLLAKRLGCRRGLALVNNGTYNLINRSIGLDVAINPRDITVSSILQHVRRGRIKAVHAIGDGAAEVYEAEALETSQLVGKPLREARLAGGIIVGAVVRKHEVIMPRGDTLIRGGDRVILAARKDMVRRVQQLFAVRLDYF</sequence>
<evidence type="ECO:0000256" key="4">
    <source>
        <dbReference type="ARBA" id="ARBA00022958"/>
    </source>
</evidence>
<dbReference type="InterPro" id="IPR036291">
    <property type="entry name" value="NAD(P)-bd_dom_sf"/>
</dbReference>
<evidence type="ECO:0000313" key="9">
    <source>
        <dbReference type="EMBL" id="MEK0081523.1"/>
    </source>
</evidence>
<protein>
    <recommendedName>
        <fullName evidence="1">Trk system potassium uptake protein TrkA</fullName>
    </recommendedName>
</protein>
<keyword evidence="4" id="KW-0630">Potassium</keyword>
<dbReference type="NCBIfam" id="NF007031">
    <property type="entry name" value="PRK09496.1-2"/>
    <property type="match status" value="1"/>
</dbReference>
<proteinExistence type="predicted"/>
<dbReference type="PANTHER" id="PTHR43833:SF5">
    <property type="entry name" value="TRK SYSTEM POTASSIUM UPTAKE PROTEIN TRKA"/>
    <property type="match status" value="1"/>
</dbReference>
<evidence type="ECO:0000256" key="3">
    <source>
        <dbReference type="ARBA" id="ARBA00022538"/>
    </source>
</evidence>
<dbReference type="InterPro" id="IPR036721">
    <property type="entry name" value="RCK_C_sf"/>
</dbReference>
<dbReference type="NCBIfam" id="NF007032">
    <property type="entry name" value="PRK09496.1-4"/>
    <property type="match status" value="1"/>
</dbReference>
<dbReference type="InterPro" id="IPR006036">
    <property type="entry name" value="K_uptake_TrkA"/>
</dbReference>
<evidence type="ECO:0000256" key="5">
    <source>
        <dbReference type="ARBA" id="ARBA00023027"/>
    </source>
</evidence>
<dbReference type="PROSITE" id="PS51202">
    <property type="entry name" value="RCK_C"/>
    <property type="match status" value="2"/>
</dbReference>
<dbReference type="NCBIfam" id="NF007039">
    <property type="entry name" value="PRK09496.3-2"/>
    <property type="match status" value="1"/>
</dbReference>
<dbReference type="NCBIfam" id="NF007030">
    <property type="entry name" value="PRK09496.1-1"/>
    <property type="match status" value="1"/>
</dbReference>
<keyword evidence="5" id="KW-0520">NAD</keyword>
<name>A0ABU8XJY2_9PROT</name>
<feature type="domain" description="RCK C-terminal" evidence="8">
    <location>
        <begin position="144"/>
        <end position="228"/>
    </location>
</feature>
<dbReference type="RefSeq" id="WP_418157377.1">
    <property type="nucleotide sequence ID" value="NZ_JBBLZC010000001.1"/>
</dbReference>
<evidence type="ECO:0000256" key="6">
    <source>
        <dbReference type="ARBA" id="ARBA00023065"/>
    </source>
</evidence>
<dbReference type="Pfam" id="PF02080">
    <property type="entry name" value="TrkA_C"/>
    <property type="match status" value="1"/>
</dbReference>
<dbReference type="InterPro" id="IPR006037">
    <property type="entry name" value="RCK_C"/>
</dbReference>
<comment type="caution">
    <text evidence="9">The sequence shown here is derived from an EMBL/GenBank/DDBJ whole genome shotgun (WGS) entry which is preliminary data.</text>
</comment>
<evidence type="ECO:0000259" key="8">
    <source>
        <dbReference type="PROSITE" id="PS51202"/>
    </source>
</evidence>
<gene>
    <name evidence="9" type="primary">trkA</name>
    <name evidence="9" type="ORF">U1T56_00035</name>
</gene>